<comment type="caution">
    <text evidence="1">The sequence shown here is derived from an EMBL/GenBank/DDBJ whole genome shotgun (WGS) entry which is preliminary data.</text>
</comment>
<accession>A0A849VLI2</accession>
<gene>
    <name evidence="1" type="ORF">HQ945_05345</name>
</gene>
<dbReference type="Gene3D" id="1.10.3230.30">
    <property type="entry name" value="Phage gp6-like head-tail connector protein"/>
    <property type="match status" value="1"/>
</dbReference>
<dbReference type="InterPro" id="IPR021146">
    <property type="entry name" value="Phage_gp6-like_head-tail"/>
</dbReference>
<dbReference type="EMBL" id="JABUMX010000001">
    <property type="protein sequence ID" value="NTS30672.1"/>
    <property type="molecule type" value="Genomic_DNA"/>
</dbReference>
<dbReference type="InterPro" id="IPR006450">
    <property type="entry name" value="Phage_HK97_gp6-like"/>
</dbReference>
<dbReference type="CDD" id="cd08054">
    <property type="entry name" value="gp6"/>
    <property type="match status" value="1"/>
</dbReference>
<dbReference type="Proteomes" id="UP000550508">
    <property type="component" value="Unassembled WGS sequence"/>
</dbReference>
<name>A0A849VLI2_9HYPH</name>
<dbReference type="Pfam" id="PF05135">
    <property type="entry name" value="Phage_connect_1"/>
    <property type="match status" value="1"/>
</dbReference>
<organism evidence="1 2">
    <name type="scientific">Phyllobacterium pellucidum</name>
    <dbReference type="NCBI Taxonomy" id="2740464"/>
    <lineage>
        <taxon>Bacteria</taxon>
        <taxon>Pseudomonadati</taxon>
        <taxon>Pseudomonadota</taxon>
        <taxon>Alphaproteobacteria</taxon>
        <taxon>Hyphomicrobiales</taxon>
        <taxon>Phyllobacteriaceae</taxon>
        <taxon>Phyllobacterium</taxon>
    </lineage>
</organism>
<dbReference type="NCBIfam" id="TIGR01560">
    <property type="entry name" value="put_DNA_pack"/>
    <property type="match status" value="1"/>
</dbReference>
<dbReference type="RefSeq" id="WP_174207745.1">
    <property type="nucleotide sequence ID" value="NZ_JABUMX010000001.1"/>
</dbReference>
<keyword evidence="2" id="KW-1185">Reference proteome</keyword>
<protein>
    <submittedName>
        <fullName evidence="1">Phage gp6-like head-tail connector protein</fullName>
    </submittedName>
</protein>
<evidence type="ECO:0000313" key="2">
    <source>
        <dbReference type="Proteomes" id="UP000550508"/>
    </source>
</evidence>
<dbReference type="AlphaFoldDB" id="A0A849VLI2"/>
<evidence type="ECO:0000313" key="1">
    <source>
        <dbReference type="EMBL" id="NTS30672.1"/>
    </source>
</evidence>
<sequence length="99" mass="10688">MADLATLEQVKQGLRVDADNTDDDALLTLLIKAASERIAGYIKSDIPDPVPNAMVVATILLVGHLYQNTDSDPDKAFDLGTLPYPVTALIYHLRDPALA</sequence>
<proteinExistence type="predicted"/>
<reference evidence="1 2" key="1">
    <citation type="submission" date="2020-05" db="EMBL/GenBank/DDBJ databases">
        <authorList>
            <person name="Kim M.K."/>
        </authorList>
    </citation>
    <scope>NUCLEOTIDE SEQUENCE [LARGE SCALE GENOMIC DNA]</scope>
    <source>
        <strain evidence="1 2">BT25</strain>
    </source>
</reference>